<name>A0A8H5C1Z8_9AGAR</name>
<protein>
    <submittedName>
        <fullName evidence="2">Uncharacterized protein</fullName>
    </submittedName>
</protein>
<reference evidence="2 3" key="1">
    <citation type="journal article" date="2020" name="ISME J.">
        <title>Uncovering the hidden diversity of litter-decomposition mechanisms in mushroom-forming fungi.</title>
        <authorList>
            <person name="Floudas D."/>
            <person name="Bentzer J."/>
            <person name="Ahren D."/>
            <person name="Johansson T."/>
            <person name="Persson P."/>
            <person name="Tunlid A."/>
        </authorList>
    </citation>
    <scope>NUCLEOTIDE SEQUENCE [LARGE SCALE GENOMIC DNA]</scope>
    <source>
        <strain evidence="2 3">CBS 291.85</strain>
    </source>
</reference>
<gene>
    <name evidence="2" type="ORF">D9758_017908</name>
</gene>
<evidence type="ECO:0000313" key="2">
    <source>
        <dbReference type="EMBL" id="KAF5333752.1"/>
    </source>
</evidence>
<proteinExistence type="predicted"/>
<comment type="caution">
    <text evidence="2">The sequence shown here is derived from an EMBL/GenBank/DDBJ whole genome shotgun (WGS) entry which is preliminary data.</text>
</comment>
<keyword evidence="3" id="KW-1185">Reference proteome</keyword>
<organism evidence="2 3">
    <name type="scientific">Tetrapyrgos nigripes</name>
    <dbReference type="NCBI Taxonomy" id="182062"/>
    <lineage>
        <taxon>Eukaryota</taxon>
        <taxon>Fungi</taxon>
        <taxon>Dikarya</taxon>
        <taxon>Basidiomycota</taxon>
        <taxon>Agaricomycotina</taxon>
        <taxon>Agaricomycetes</taxon>
        <taxon>Agaricomycetidae</taxon>
        <taxon>Agaricales</taxon>
        <taxon>Marasmiineae</taxon>
        <taxon>Marasmiaceae</taxon>
        <taxon>Tetrapyrgos</taxon>
    </lineage>
</organism>
<accession>A0A8H5C1Z8</accession>
<feature type="region of interest" description="Disordered" evidence="1">
    <location>
        <begin position="40"/>
        <end position="73"/>
    </location>
</feature>
<sequence>MEGIKVLGTPWFGASSRGVGGVVSSGLYMSEAMKYLRLGPSTSRIPEPHPDSDSPYSYPHTPIPHIPTYTPNRTHTTITIGNTAPSYEYRSQTIAVGFASLGD</sequence>
<dbReference type="AlphaFoldDB" id="A0A8H5C1Z8"/>
<evidence type="ECO:0000313" key="3">
    <source>
        <dbReference type="Proteomes" id="UP000559256"/>
    </source>
</evidence>
<dbReference type="Proteomes" id="UP000559256">
    <property type="component" value="Unassembled WGS sequence"/>
</dbReference>
<evidence type="ECO:0000256" key="1">
    <source>
        <dbReference type="SAM" id="MobiDB-lite"/>
    </source>
</evidence>
<dbReference type="EMBL" id="JAACJM010000289">
    <property type="protein sequence ID" value="KAF5333752.1"/>
    <property type="molecule type" value="Genomic_DNA"/>
</dbReference>